<comment type="caution">
    <text evidence="4">The sequence shown here is derived from an EMBL/GenBank/DDBJ whole genome shotgun (WGS) entry which is preliminary data.</text>
</comment>
<evidence type="ECO:0000313" key="4">
    <source>
        <dbReference type="EMBL" id="PZT67774.1"/>
    </source>
</evidence>
<dbReference type="AlphaFoldDB" id="A0A2W6PI24"/>
<name>A0A2W6PI24_ECOLX</name>
<evidence type="ECO:0000259" key="1">
    <source>
        <dbReference type="Pfam" id="PF20275"/>
    </source>
</evidence>
<gene>
    <name evidence="4" type="ORF">DNQ45_02620</name>
    <name evidence="3" type="ORF">GTP92_24830</name>
</gene>
<dbReference type="Pfam" id="PF20275">
    <property type="entry name" value="CTD10"/>
    <property type="match status" value="1"/>
</dbReference>
<evidence type="ECO:0000313" key="5">
    <source>
        <dbReference type="Proteomes" id="UP000249482"/>
    </source>
</evidence>
<protein>
    <submittedName>
        <fullName evidence="3">SMEK domain-containing protein</fullName>
    </submittedName>
</protein>
<dbReference type="EMBL" id="QKWZ01000044">
    <property type="protein sequence ID" value="PZT67774.1"/>
    <property type="molecule type" value="Genomic_DNA"/>
</dbReference>
<feature type="domain" description="SMEK" evidence="2">
    <location>
        <begin position="11"/>
        <end position="144"/>
    </location>
</feature>
<evidence type="ECO:0000313" key="3">
    <source>
        <dbReference type="EMBL" id="EGO6681488.1"/>
    </source>
</evidence>
<dbReference type="Proteomes" id="UP000249482">
    <property type="component" value="Unassembled WGS sequence"/>
</dbReference>
<dbReference type="InterPro" id="IPR047740">
    <property type="entry name" value="SMEK_dom"/>
</dbReference>
<proteinExistence type="predicted"/>
<sequence length="326" mass="37412">MNRSIYFDLCEKRLTLLCYSVELRGKLNILNYNLHCEDFYVHFFNLLFGYSLKNTNQEKHNFEGIDLIDENGKIVLQVSSTATKTKIDSALNKDLRLYKGHQFKFISIAKDASDLRNKTYTNPHALVFIPQQDIHDVKSILNVISHLDITKQKEIHGFLKNELQEESDNVLIETNIAAVINILAKEDFSNVETTDFPQPFDVTDKITFNNLNAAEYIIEDYKIHHGKVSRIYSEFNQMGKNSSLSVLSSFRTIFVKLSTQYTGDELFFKIIDSSVEMVRKSANFTQIPLEELELCVSILAVDAFIRCKIFRDPNGVNDVVTKGHSS</sequence>
<dbReference type="Pfam" id="PF21941">
    <property type="entry name" value="SMEK_N"/>
    <property type="match status" value="1"/>
</dbReference>
<dbReference type="Proteomes" id="UP000600030">
    <property type="component" value="Unassembled WGS sequence"/>
</dbReference>
<reference evidence="4 5" key="1">
    <citation type="submission" date="2018-06" db="EMBL/GenBank/DDBJ databases">
        <title>Draft genome sequence of mcr-1-harboring Escherichia coli isolated from wound infection of a hospitalized patient, in Bolivia.</title>
        <authorList>
            <person name="Munoz M.E."/>
            <person name="Moura Q."/>
            <person name="Ventura P.R.M."/>
            <person name="Bustos L.R."/>
            <person name="Ovando B.G."/>
            <person name="Terrazas D.I.V."/>
            <person name="Yarhui N.B."/>
            <person name="Cerdeira L."/>
            <person name="Lincopan N."/>
        </authorList>
    </citation>
    <scope>NUCLEOTIDE SEQUENCE [LARGE SCALE GENOMIC DNA]</scope>
    <source>
        <strain evidence="4 5">EcMLT</strain>
    </source>
</reference>
<evidence type="ECO:0000259" key="2">
    <source>
        <dbReference type="Pfam" id="PF21941"/>
    </source>
</evidence>
<dbReference type="InterPro" id="IPR046919">
    <property type="entry name" value="ABC-3C_CTD10"/>
</dbReference>
<dbReference type="NCBIfam" id="NF033859">
    <property type="entry name" value="SMEK_N"/>
    <property type="match status" value="1"/>
</dbReference>
<feature type="domain" description="ABC-three component systems C-terminal" evidence="1">
    <location>
        <begin position="175"/>
        <end position="310"/>
    </location>
</feature>
<dbReference type="RefSeq" id="WP_001082070.1">
    <property type="nucleotide sequence ID" value="NZ_AP024205.1"/>
</dbReference>
<dbReference type="EMBL" id="AAXDPX010000056">
    <property type="protein sequence ID" value="EGO6681488.1"/>
    <property type="molecule type" value="Genomic_DNA"/>
</dbReference>
<organism evidence="4 5">
    <name type="scientific">Escherichia coli</name>
    <dbReference type="NCBI Taxonomy" id="562"/>
    <lineage>
        <taxon>Bacteria</taxon>
        <taxon>Pseudomonadati</taxon>
        <taxon>Pseudomonadota</taxon>
        <taxon>Gammaproteobacteria</taxon>
        <taxon>Enterobacterales</taxon>
        <taxon>Enterobacteriaceae</taxon>
        <taxon>Escherichia</taxon>
    </lineage>
</organism>
<accession>A0A2W6PI24</accession>
<reference evidence="3" key="2">
    <citation type="submission" date="2020-01" db="EMBL/GenBank/DDBJ databases">
        <authorList>
            <consortium name="GenomeTrakr network: Whole genome sequencing for foodborne pathogen traceback"/>
        </authorList>
    </citation>
    <scope>NUCLEOTIDE SEQUENCE</scope>
    <source>
        <strain evidence="3">PSU-2311</strain>
    </source>
</reference>